<evidence type="ECO:0000256" key="4">
    <source>
        <dbReference type="SAM" id="Phobius"/>
    </source>
</evidence>
<keyword evidence="2" id="KW-0964">Secreted</keyword>
<name>A0AAY4C6L9_9TELE</name>
<evidence type="ECO:0000313" key="6">
    <source>
        <dbReference type="Proteomes" id="UP000694580"/>
    </source>
</evidence>
<keyword evidence="4" id="KW-0472">Membrane</keyword>
<evidence type="ECO:0000256" key="1">
    <source>
        <dbReference type="ARBA" id="ARBA00004498"/>
    </source>
</evidence>
<evidence type="ECO:0000256" key="3">
    <source>
        <dbReference type="SAM" id="MobiDB-lite"/>
    </source>
</evidence>
<reference evidence="5" key="3">
    <citation type="submission" date="2025-09" db="UniProtKB">
        <authorList>
            <consortium name="Ensembl"/>
        </authorList>
    </citation>
    <scope>IDENTIFICATION</scope>
</reference>
<keyword evidence="2" id="KW-0272">Extracellular matrix</keyword>
<dbReference type="GO" id="GO:0031012">
    <property type="term" value="C:extracellular matrix"/>
    <property type="evidence" value="ECO:0007669"/>
    <property type="project" value="TreeGrafter"/>
</dbReference>
<protein>
    <submittedName>
        <fullName evidence="5">Uncharacterized protein</fullName>
    </submittedName>
</protein>
<evidence type="ECO:0000313" key="5">
    <source>
        <dbReference type="Ensembl" id="ENSDCDP00010028830.1"/>
    </source>
</evidence>
<dbReference type="Pfam" id="PF01391">
    <property type="entry name" value="Collagen"/>
    <property type="match status" value="2"/>
</dbReference>
<dbReference type="Proteomes" id="UP000694580">
    <property type="component" value="Chromosome 19"/>
</dbReference>
<keyword evidence="6" id="KW-1185">Reference proteome</keyword>
<feature type="compositionally biased region" description="Low complexity" evidence="3">
    <location>
        <begin position="151"/>
        <end position="164"/>
    </location>
</feature>
<keyword evidence="4" id="KW-1133">Transmembrane helix</keyword>
<evidence type="ECO:0000256" key="2">
    <source>
        <dbReference type="ARBA" id="ARBA00022530"/>
    </source>
</evidence>
<dbReference type="InterPro" id="IPR050149">
    <property type="entry name" value="Collagen_superfamily"/>
</dbReference>
<dbReference type="PANTHER" id="PTHR24023:SF1082">
    <property type="entry name" value="COLLAGEN TRIPLE HELIX REPEAT"/>
    <property type="match status" value="1"/>
</dbReference>
<feature type="transmembrane region" description="Helical" evidence="4">
    <location>
        <begin position="98"/>
        <end position="123"/>
    </location>
</feature>
<accession>A0AAY4C6L9</accession>
<dbReference type="PANTHER" id="PTHR24023">
    <property type="entry name" value="COLLAGEN ALPHA"/>
    <property type="match status" value="1"/>
</dbReference>
<sequence length="334" mass="35356">NKSSTVTSESSKSPKSLKLENQVMLYTIFYTNIYLYFFNLQFCLTCIFSNFRSVNRAEKITESKHQDGILTVELSGDDEKLKNFNLSKTFRKASDKKTLILGLFYSFEQMLLCIHCLSLALVLAGHKGWPGHPGPTGLKGDRGDPGPTYVGPPGDEGAQGDPGAPGDPGPQGELGLSGKEGQKGISETPSYACVHNLQSCMFIYSPGPQGESVIGSKGRPGSSGYPGMPGEQGDPGIGLQGKLGSTGLPGNPGKLGLMGDPGNPGIDGSPGRRGQNGAQGARGVCVCYVTINKCWFILILQVHSLQHSQDSAFSLTTSYAAPCPGNGHLQTRLL</sequence>
<comment type="subcellular location">
    <subcellularLocation>
        <location evidence="1">Secreted</location>
        <location evidence="1">Extracellular space</location>
        <location evidence="1">Extracellular matrix</location>
    </subcellularLocation>
</comment>
<feature type="region of interest" description="Disordered" evidence="3">
    <location>
        <begin position="134"/>
        <end position="182"/>
    </location>
</feature>
<feature type="transmembrane region" description="Helical" evidence="4">
    <location>
        <begin position="33"/>
        <end position="51"/>
    </location>
</feature>
<feature type="region of interest" description="Disordered" evidence="3">
    <location>
        <begin position="211"/>
        <end position="236"/>
    </location>
</feature>
<reference evidence="5 6" key="1">
    <citation type="submission" date="2020-06" db="EMBL/GenBank/DDBJ databases">
        <authorList>
            <consortium name="Wellcome Sanger Institute Data Sharing"/>
        </authorList>
    </citation>
    <scope>NUCLEOTIDE SEQUENCE [LARGE SCALE GENOMIC DNA]</scope>
</reference>
<dbReference type="GO" id="GO:0005615">
    <property type="term" value="C:extracellular space"/>
    <property type="evidence" value="ECO:0007669"/>
    <property type="project" value="TreeGrafter"/>
</dbReference>
<proteinExistence type="predicted"/>
<dbReference type="GeneTree" id="ENSGT01090000262044"/>
<dbReference type="InterPro" id="IPR008160">
    <property type="entry name" value="Collagen"/>
</dbReference>
<organism evidence="5 6">
    <name type="scientific">Denticeps clupeoides</name>
    <name type="common">denticle herring</name>
    <dbReference type="NCBI Taxonomy" id="299321"/>
    <lineage>
        <taxon>Eukaryota</taxon>
        <taxon>Metazoa</taxon>
        <taxon>Chordata</taxon>
        <taxon>Craniata</taxon>
        <taxon>Vertebrata</taxon>
        <taxon>Euteleostomi</taxon>
        <taxon>Actinopterygii</taxon>
        <taxon>Neopterygii</taxon>
        <taxon>Teleostei</taxon>
        <taxon>Clupei</taxon>
        <taxon>Clupeiformes</taxon>
        <taxon>Denticipitoidei</taxon>
        <taxon>Denticipitidae</taxon>
        <taxon>Denticeps</taxon>
    </lineage>
</organism>
<reference evidence="5" key="2">
    <citation type="submission" date="2025-08" db="UniProtKB">
        <authorList>
            <consortium name="Ensembl"/>
        </authorList>
    </citation>
    <scope>IDENTIFICATION</scope>
</reference>
<dbReference type="AlphaFoldDB" id="A0AAY4C6L9"/>
<dbReference type="Ensembl" id="ENSDCDT00010035608.1">
    <property type="protein sequence ID" value="ENSDCDP00010028830.1"/>
    <property type="gene ID" value="ENSDCDG00010018194.1"/>
</dbReference>
<keyword evidence="4" id="KW-0812">Transmembrane</keyword>